<comment type="caution">
    <text evidence="2">The sequence shown here is derived from an EMBL/GenBank/DDBJ whole genome shotgun (WGS) entry which is preliminary data.</text>
</comment>
<name>A0A497YEA3_9BACL</name>
<dbReference type="GO" id="GO:0005524">
    <property type="term" value="F:ATP binding"/>
    <property type="evidence" value="ECO:0007669"/>
    <property type="project" value="InterPro"/>
</dbReference>
<reference evidence="2 3" key="1">
    <citation type="submission" date="2018-10" db="EMBL/GenBank/DDBJ databases">
        <title>Genomic Encyclopedia of Type Strains, Phase IV (KMG-IV): sequencing the most valuable type-strain genomes for metagenomic binning, comparative biology and taxonomic classification.</title>
        <authorList>
            <person name="Goeker M."/>
        </authorList>
    </citation>
    <scope>NUCLEOTIDE SEQUENCE [LARGE SCALE GENOMIC DNA]</scope>
    <source>
        <strain evidence="2 3">DSM 20549</strain>
    </source>
</reference>
<dbReference type="AlphaFoldDB" id="A0A497YEA3"/>
<keyword evidence="3" id="KW-1185">Reference proteome</keyword>
<dbReference type="PANTHER" id="PTHR43581">
    <property type="entry name" value="ATP/GTP PHOSPHATASE"/>
    <property type="match status" value="1"/>
</dbReference>
<evidence type="ECO:0000259" key="1">
    <source>
        <dbReference type="Pfam" id="PF13304"/>
    </source>
</evidence>
<accession>A0A497YEA3</accession>
<dbReference type="Proteomes" id="UP000280791">
    <property type="component" value="Unassembled WGS sequence"/>
</dbReference>
<evidence type="ECO:0000313" key="3">
    <source>
        <dbReference type="Proteomes" id="UP000280791"/>
    </source>
</evidence>
<gene>
    <name evidence="2" type="ORF">DFR62_2226</name>
</gene>
<dbReference type="PANTHER" id="PTHR43581:SF2">
    <property type="entry name" value="EXCINUCLEASE ATPASE SUBUNIT"/>
    <property type="match status" value="1"/>
</dbReference>
<dbReference type="Gene3D" id="3.40.50.300">
    <property type="entry name" value="P-loop containing nucleotide triphosphate hydrolases"/>
    <property type="match status" value="1"/>
</dbReference>
<organism evidence="2 3">
    <name type="scientific">Planococcus citreus</name>
    <dbReference type="NCBI Taxonomy" id="1373"/>
    <lineage>
        <taxon>Bacteria</taxon>
        <taxon>Bacillati</taxon>
        <taxon>Bacillota</taxon>
        <taxon>Bacilli</taxon>
        <taxon>Bacillales</taxon>
        <taxon>Caryophanaceae</taxon>
        <taxon>Planococcus</taxon>
    </lineage>
</organism>
<dbReference type="PIRSF" id="PIRSF034888">
    <property type="entry name" value="P-loop_UCP034888"/>
    <property type="match status" value="1"/>
</dbReference>
<dbReference type="InterPro" id="IPR003959">
    <property type="entry name" value="ATPase_AAA_core"/>
</dbReference>
<proteinExistence type="predicted"/>
<sequence>MLSKMQINNFKSIESTEINFASFTFLVGMNSSGKSTVIQSLLLAAQNLASQTNNPLNGLLVSLGTFQESRNFITNSKEIELKIFSENSEEVNIKVEDKNGKTKAEITNSDSELGKYLNFSNKKIKYLSSHRIGNQDLYSLNYSDITEIGLLGEFAVDYFEKNKTKPIVTELIKDKVISSTLEAQVNYWLNYILNGEIRTENIEGTDSVKAQYKIMNSRFVRPKNVGAGLSYVISLLITLLASKPGDINIIENPEIHLHPRAQSRLTEFMVFISTKEVKLIVESHSDHIFNGLRKAIYKGQINIEEVSAYYFELDKRSLSQITPIEFNNKGKVTYQIPGLFDQFDDDLDVLLGIN</sequence>
<dbReference type="InterPro" id="IPR051396">
    <property type="entry name" value="Bact_Antivir_Def_Nuclease"/>
</dbReference>
<evidence type="ECO:0000313" key="2">
    <source>
        <dbReference type="EMBL" id="RLJ86624.1"/>
    </source>
</evidence>
<dbReference type="GO" id="GO:0016887">
    <property type="term" value="F:ATP hydrolysis activity"/>
    <property type="evidence" value="ECO:0007669"/>
    <property type="project" value="InterPro"/>
</dbReference>
<dbReference type="Pfam" id="PF13304">
    <property type="entry name" value="AAA_21"/>
    <property type="match status" value="1"/>
</dbReference>
<dbReference type="OrthoDB" id="2456553at2"/>
<dbReference type="InterPro" id="IPR014592">
    <property type="entry name" value="P-loop_UCP034888"/>
</dbReference>
<dbReference type="EMBL" id="RCCP01000003">
    <property type="protein sequence ID" value="RLJ86624.1"/>
    <property type="molecule type" value="Genomic_DNA"/>
</dbReference>
<protein>
    <submittedName>
        <fullName evidence="2">Putative ATPase</fullName>
    </submittedName>
</protein>
<feature type="domain" description="ATPase AAA-type core" evidence="1">
    <location>
        <begin position="23"/>
        <end position="288"/>
    </location>
</feature>
<dbReference type="RefSeq" id="WP_121300388.1">
    <property type="nucleotide sequence ID" value="NZ_QBEW01000057.1"/>
</dbReference>
<dbReference type="SUPFAM" id="SSF52540">
    <property type="entry name" value="P-loop containing nucleoside triphosphate hydrolases"/>
    <property type="match status" value="1"/>
</dbReference>
<dbReference type="InterPro" id="IPR027417">
    <property type="entry name" value="P-loop_NTPase"/>
</dbReference>